<gene>
    <name evidence="2" type="ORF">N801_01420</name>
</gene>
<dbReference type="EMBL" id="AVPL01000007">
    <property type="protein sequence ID" value="KGN42227.1"/>
    <property type="molecule type" value="Genomic_DNA"/>
</dbReference>
<evidence type="ECO:0000313" key="2">
    <source>
        <dbReference type="EMBL" id="KGN42227.1"/>
    </source>
</evidence>
<organism evidence="2 3">
    <name type="scientific">Knoellia aerolata DSM 18566</name>
    <dbReference type="NCBI Taxonomy" id="1385519"/>
    <lineage>
        <taxon>Bacteria</taxon>
        <taxon>Bacillati</taxon>
        <taxon>Actinomycetota</taxon>
        <taxon>Actinomycetes</taxon>
        <taxon>Micrococcales</taxon>
        <taxon>Intrasporangiaceae</taxon>
        <taxon>Knoellia</taxon>
    </lineage>
</organism>
<evidence type="ECO:0008006" key="4">
    <source>
        <dbReference type="Google" id="ProtNLM"/>
    </source>
</evidence>
<proteinExistence type="predicted"/>
<dbReference type="PROSITE" id="PS51318">
    <property type="entry name" value="TAT"/>
    <property type="match status" value="1"/>
</dbReference>
<keyword evidence="1" id="KW-0732">Signal</keyword>
<dbReference type="STRING" id="1385519.N801_01420"/>
<reference evidence="2 3" key="1">
    <citation type="submission" date="2013-08" db="EMBL/GenBank/DDBJ databases">
        <title>The genome sequence of Knoellia aerolata.</title>
        <authorList>
            <person name="Zhu W."/>
            <person name="Wang G."/>
        </authorList>
    </citation>
    <scope>NUCLEOTIDE SEQUENCE [LARGE SCALE GENOMIC DNA]</scope>
    <source>
        <strain evidence="2 3">DSM 18566</strain>
    </source>
</reference>
<evidence type="ECO:0000256" key="1">
    <source>
        <dbReference type="SAM" id="SignalP"/>
    </source>
</evidence>
<dbReference type="AlphaFoldDB" id="A0A0A0K1L6"/>
<dbReference type="Proteomes" id="UP000030013">
    <property type="component" value="Unassembled WGS sequence"/>
</dbReference>
<feature type="chain" id="PRO_5001964705" description="Chitin-binding type-3 domain-containing protein" evidence="1">
    <location>
        <begin position="37"/>
        <end position="84"/>
    </location>
</feature>
<keyword evidence="3" id="KW-1185">Reference proteome</keyword>
<name>A0A0A0K1L6_9MICO</name>
<dbReference type="OrthoDB" id="5126410at2"/>
<dbReference type="RefSeq" id="WP_035933630.1">
    <property type="nucleotide sequence ID" value="NZ_AVPL01000007.1"/>
</dbReference>
<protein>
    <recommendedName>
        <fullName evidence="4">Chitin-binding type-3 domain-containing protein</fullName>
    </recommendedName>
</protein>
<evidence type="ECO:0000313" key="3">
    <source>
        <dbReference type="Proteomes" id="UP000030013"/>
    </source>
</evidence>
<accession>A0A0A0K1L6</accession>
<feature type="signal peptide" evidence="1">
    <location>
        <begin position="1"/>
        <end position="36"/>
    </location>
</feature>
<comment type="caution">
    <text evidence="2">The sequence shown here is derived from an EMBL/GenBank/DDBJ whole genome shotgun (WGS) entry which is preliminary data.</text>
</comment>
<dbReference type="InterPro" id="IPR006311">
    <property type="entry name" value="TAT_signal"/>
</dbReference>
<sequence length="84" mass="8840">MSISVTTRSALIQRTAVVATATSALLLLSATPAAFARPEPGPRTVTDIGTSVQHCLLQRAGTQYVRCDDLTGNGVPAPTWVPEY</sequence>